<dbReference type="InterPro" id="IPR003599">
    <property type="entry name" value="Ig_sub"/>
</dbReference>
<evidence type="ECO:0000256" key="3">
    <source>
        <dbReference type="ARBA" id="ARBA00023180"/>
    </source>
</evidence>
<name>A0A3P9LP58_ORYLA</name>
<dbReference type="InterPro" id="IPR007110">
    <property type="entry name" value="Ig-like_dom"/>
</dbReference>
<keyword evidence="1 5" id="KW-0732">Signal</keyword>
<feature type="domain" description="Ig-like" evidence="6">
    <location>
        <begin position="198"/>
        <end position="273"/>
    </location>
</feature>
<dbReference type="SMART" id="SM00408">
    <property type="entry name" value="IGc2"/>
    <property type="match status" value="2"/>
</dbReference>
<dbReference type="PANTHER" id="PTHR44337:SF16">
    <property type="entry name" value="CARCINOEMBRYONIC ANTIGEN-RELATED CELL ADHESION MOLECULE 20-LIKE-RELATED"/>
    <property type="match status" value="1"/>
</dbReference>
<feature type="chain" id="PRO_5017935912" description="Ig-like domain-containing protein" evidence="5">
    <location>
        <begin position="24"/>
        <end position="377"/>
    </location>
</feature>
<proteinExistence type="predicted"/>
<dbReference type="PANTHER" id="PTHR44337">
    <property type="entry name" value="CARCINOEMBRYONIC ANTIGEN-RELATED CELL ADHESION MOLECULE 8"/>
    <property type="match status" value="1"/>
</dbReference>
<reference evidence="7" key="3">
    <citation type="submission" date="2025-08" db="UniProtKB">
        <authorList>
            <consortium name="Ensembl"/>
        </authorList>
    </citation>
    <scope>IDENTIFICATION</scope>
    <source>
        <strain evidence="7">HNI</strain>
    </source>
</reference>
<evidence type="ECO:0000313" key="7">
    <source>
        <dbReference type="Ensembl" id="ENSORLP00020022393.1"/>
    </source>
</evidence>
<organism evidence="7 8">
    <name type="scientific">Oryzias latipes</name>
    <name type="common">Japanese rice fish</name>
    <name type="synonym">Japanese killifish</name>
    <dbReference type="NCBI Taxonomy" id="8090"/>
    <lineage>
        <taxon>Eukaryota</taxon>
        <taxon>Metazoa</taxon>
        <taxon>Chordata</taxon>
        <taxon>Craniata</taxon>
        <taxon>Vertebrata</taxon>
        <taxon>Euteleostomi</taxon>
        <taxon>Actinopterygii</taxon>
        <taxon>Neopterygii</taxon>
        <taxon>Teleostei</taxon>
        <taxon>Neoteleostei</taxon>
        <taxon>Acanthomorphata</taxon>
        <taxon>Ovalentaria</taxon>
        <taxon>Atherinomorphae</taxon>
        <taxon>Beloniformes</taxon>
        <taxon>Adrianichthyidae</taxon>
        <taxon>Oryziinae</taxon>
        <taxon>Oryzias</taxon>
    </lineage>
</organism>
<feature type="signal peptide" evidence="5">
    <location>
        <begin position="1"/>
        <end position="23"/>
    </location>
</feature>
<keyword evidence="4" id="KW-0393">Immunoglobulin domain</keyword>
<dbReference type="Proteomes" id="UP000265180">
    <property type="component" value="Chromosome 16"/>
</dbReference>
<evidence type="ECO:0000259" key="6">
    <source>
        <dbReference type="PROSITE" id="PS50835"/>
    </source>
</evidence>
<accession>A0A3P9LP58</accession>
<evidence type="ECO:0000256" key="5">
    <source>
        <dbReference type="SAM" id="SignalP"/>
    </source>
</evidence>
<reference key="1">
    <citation type="journal article" date="2007" name="Nature">
        <title>The medaka draft genome and insights into vertebrate genome evolution.</title>
        <authorList>
            <person name="Kasahara M."/>
            <person name="Naruse K."/>
            <person name="Sasaki S."/>
            <person name="Nakatani Y."/>
            <person name="Qu W."/>
            <person name="Ahsan B."/>
            <person name="Yamada T."/>
            <person name="Nagayasu Y."/>
            <person name="Doi K."/>
            <person name="Kasai Y."/>
            <person name="Jindo T."/>
            <person name="Kobayashi D."/>
            <person name="Shimada A."/>
            <person name="Toyoda A."/>
            <person name="Kuroki Y."/>
            <person name="Fujiyama A."/>
            <person name="Sasaki T."/>
            <person name="Shimizu A."/>
            <person name="Asakawa S."/>
            <person name="Shimizu N."/>
            <person name="Hashimoto S."/>
            <person name="Yang J."/>
            <person name="Lee Y."/>
            <person name="Matsushima K."/>
            <person name="Sugano S."/>
            <person name="Sakaizumi M."/>
            <person name="Narita T."/>
            <person name="Ohishi K."/>
            <person name="Haga S."/>
            <person name="Ohta F."/>
            <person name="Nomoto H."/>
            <person name="Nogata K."/>
            <person name="Morishita T."/>
            <person name="Endo T."/>
            <person name="Shin-I T."/>
            <person name="Takeda H."/>
            <person name="Morishita S."/>
            <person name="Kohara Y."/>
        </authorList>
    </citation>
    <scope>NUCLEOTIDE SEQUENCE [LARGE SCALE GENOMIC DNA]</scope>
    <source>
        <strain>Hd-rR</strain>
    </source>
</reference>
<dbReference type="SMART" id="SM00409">
    <property type="entry name" value="IG"/>
    <property type="match status" value="3"/>
</dbReference>
<feature type="domain" description="Ig-like" evidence="6">
    <location>
        <begin position="114"/>
        <end position="193"/>
    </location>
</feature>
<keyword evidence="2" id="KW-1015">Disulfide bond</keyword>
<dbReference type="InterPro" id="IPR003598">
    <property type="entry name" value="Ig_sub2"/>
</dbReference>
<dbReference type="Gene3D" id="2.60.40.10">
    <property type="entry name" value="Immunoglobulins"/>
    <property type="match status" value="3"/>
</dbReference>
<dbReference type="Pfam" id="PF07679">
    <property type="entry name" value="I-set"/>
    <property type="match status" value="1"/>
</dbReference>
<evidence type="ECO:0000256" key="2">
    <source>
        <dbReference type="ARBA" id="ARBA00023157"/>
    </source>
</evidence>
<evidence type="ECO:0000256" key="1">
    <source>
        <dbReference type="ARBA" id="ARBA00022729"/>
    </source>
</evidence>
<evidence type="ECO:0000256" key="4">
    <source>
        <dbReference type="ARBA" id="ARBA00023319"/>
    </source>
</evidence>
<reference evidence="7" key="4">
    <citation type="submission" date="2025-09" db="UniProtKB">
        <authorList>
            <consortium name="Ensembl"/>
        </authorList>
    </citation>
    <scope>IDENTIFICATION</scope>
    <source>
        <strain evidence="7">HNI</strain>
    </source>
</reference>
<dbReference type="InterPro" id="IPR013783">
    <property type="entry name" value="Ig-like_fold"/>
</dbReference>
<dbReference type="InterPro" id="IPR036179">
    <property type="entry name" value="Ig-like_dom_sf"/>
</dbReference>
<evidence type="ECO:0000313" key="8">
    <source>
        <dbReference type="Proteomes" id="UP000265180"/>
    </source>
</evidence>
<sequence length="377" mass="41498">CMFRKSMLWLFFLFCGPLSGAVADTVVFSTTLRPPASPFLSINWNFKGVNIITSTSTNIIDPGYANRITLDRATGSLELRNLVLQDGGEYTLTITPDGGLKFKADTDNFKLYGPNLKEKNEKSSTNLTCEASGSVSSREWMKDGHLIQAGDMISFSADNSTVFLHPVLSSSHGTYQCRVSNPVSAQTADFQLTVNYGPYNVSIIGPSAASSGDTVILHCLAASVPPANFSWMFNGSQTHVNTSLFVIERFRAQNSGDYNCTAINMVTMKENYTVLNLRGNMVVEDHKSLKKKVSAHCLVGLDDPTPNVKVPRIPYVYKICSPQLTQQNNELLPQPQSGAIWWFNPKSKPLMLCLSDPHCPTLTMDTLLLSKFGFNHT</sequence>
<dbReference type="AlphaFoldDB" id="A0A3P9LP58"/>
<dbReference type="Pfam" id="PF13927">
    <property type="entry name" value="Ig_3"/>
    <property type="match status" value="1"/>
</dbReference>
<dbReference type="SUPFAM" id="SSF48726">
    <property type="entry name" value="Immunoglobulin"/>
    <property type="match status" value="3"/>
</dbReference>
<protein>
    <recommendedName>
        <fullName evidence="6">Ig-like domain-containing protein</fullName>
    </recommendedName>
</protein>
<dbReference type="PROSITE" id="PS50835">
    <property type="entry name" value="IG_LIKE"/>
    <property type="match status" value="2"/>
</dbReference>
<dbReference type="InterPro" id="IPR052598">
    <property type="entry name" value="IgSF_CEA-related"/>
</dbReference>
<dbReference type="InterPro" id="IPR013098">
    <property type="entry name" value="Ig_I-set"/>
</dbReference>
<reference evidence="7 8" key="2">
    <citation type="submission" date="2017-04" db="EMBL/GenBank/DDBJ databases">
        <title>CpG methylation of centromeres and impact of large insertions on vertebrate speciation.</title>
        <authorList>
            <person name="Ichikawa K."/>
            <person name="Yoshimura J."/>
            <person name="Morishita S."/>
        </authorList>
    </citation>
    <scope>NUCLEOTIDE SEQUENCE</scope>
    <source>
        <strain evidence="7 8">HNI</strain>
    </source>
</reference>
<keyword evidence="3" id="KW-0325">Glycoprotein</keyword>
<dbReference type="Ensembl" id="ENSORLT00020012161.1">
    <property type="protein sequence ID" value="ENSORLP00020022393.1"/>
    <property type="gene ID" value="ENSORLG00020002685.1"/>
</dbReference>